<dbReference type="AlphaFoldDB" id="A0A9W2Z8L4"/>
<evidence type="ECO:0000313" key="3">
    <source>
        <dbReference type="RefSeq" id="XP_055871307.1"/>
    </source>
</evidence>
<evidence type="ECO:0000256" key="1">
    <source>
        <dbReference type="SAM" id="SignalP"/>
    </source>
</evidence>
<accession>A0A9W2Z8L4</accession>
<protein>
    <submittedName>
        <fullName evidence="3">Uncharacterized protein LOC106057847</fullName>
    </submittedName>
</protein>
<feature type="chain" id="PRO_5040927681" evidence="1">
    <location>
        <begin position="22"/>
        <end position="105"/>
    </location>
</feature>
<name>A0A9W2Z8L4_BIOGL</name>
<proteinExistence type="predicted"/>
<dbReference type="Proteomes" id="UP001165740">
    <property type="component" value="Chromosome 17"/>
</dbReference>
<feature type="signal peptide" evidence="1">
    <location>
        <begin position="1"/>
        <end position="21"/>
    </location>
</feature>
<dbReference type="GeneID" id="106057847"/>
<keyword evidence="2" id="KW-1185">Reference proteome</keyword>
<dbReference type="RefSeq" id="XP_055871307.1">
    <property type="nucleotide sequence ID" value="XM_056015332.1"/>
</dbReference>
<keyword evidence="1" id="KW-0732">Signal</keyword>
<organism evidence="2 3">
    <name type="scientific">Biomphalaria glabrata</name>
    <name type="common">Bloodfluke planorb</name>
    <name type="synonym">Freshwater snail</name>
    <dbReference type="NCBI Taxonomy" id="6526"/>
    <lineage>
        <taxon>Eukaryota</taxon>
        <taxon>Metazoa</taxon>
        <taxon>Spiralia</taxon>
        <taxon>Lophotrochozoa</taxon>
        <taxon>Mollusca</taxon>
        <taxon>Gastropoda</taxon>
        <taxon>Heterobranchia</taxon>
        <taxon>Euthyneura</taxon>
        <taxon>Panpulmonata</taxon>
        <taxon>Hygrophila</taxon>
        <taxon>Lymnaeoidea</taxon>
        <taxon>Planorbidae</taxon>
        <taxon>Biomphalaria</taxon>
    </lineage>
</organism>
<gene>
    <name evidence="3" type="primary">LOC106057847</name>
</gene>
<reference evidence="3" key="1">
    <citation type="submission" date="2025-08" db="UniProtKB">
        <authorList>
            <consortium name="RefSeq"/>
        </authorList>
    </citation>
    <scope>IDENTIFICATION</scope>
</reference>
<dbReference type="OrthoDB" id="6206935at2759"/>
<sequence length="105" mass="10780">MAKLLVLALVIAAVVLESAHAACPTCTFPTSVTCTAFSSYLTCLKTITTANGCTDAEVTAATTASTNTQNAMNGMKCSGAGTIMTSMGLVLLFSYLAQWISGKTK</sequence>
<evidence type="ECO:0000313" key="2">
    <source>
        <dbReference type="Proteomes" id="UP001165740"/>
    </source>
</evidence>